<keyword evidence="1" id="KW-0472">Membrane</keyword>
<protein>
    <submittedName>
        <fullName evidence="2">Uncharacterized protein</fullName>
    </submittedName>
</protein>
<feature type="transmembrane region" description="Helical" evidence="1">
    <location>
        <begin position="76"/>
        <end position="93"/>
    </location>
</feature>
<reference evidence="3" key="1">
    <citation type="submission" date="2017-09" db="EMBL/GenBank/DDBJ databases">
        <authorList>
            <person name="Varghese N."/>
            <person name="Submissions S."/>
        </authorList>
    </citation>
    <scope>NUCLEOTIDE SEQUENCE [LARGE SCALE GENOMIC DNA]</scope>
    <source>
        <strain evidence="3">DSM 44270</strain>
    </source>
</reference>
<gene>
    <name evidence="2" type="ORF">SAMN06272739_0522</name>
</gene>
<dbReference type="AlphaFoldDB" id="A0A286GFS0"/>
<keyword evidence="3" id="KW-1185">Reference proteome</keyword>
<evidence type="ECO:0000313" key="2">
    <source>
        <dbReference type="EMBL" id="SOD93979.1"/>
    </source>
</evidence>
<dbReference type="OrthoDB" id="5194781at2"/>
<accession>A0A286GFS0</accession>
<dbReference type="EMBL" id="OCNK01000001">
    <property type="protein sequence ID" value="SOD93979.1"/>
    <property type="molecule type" value="Genomic_DNA"/>
</dbReference>
<proteinExistence type="predicted"/>
<sequence length="101" mass="11173">MADYSEFPTTPTAWQEAQLRDWQTVTPLSTEDAPEPERRRSVDLGALIPGVLFIALAVVAMAGVDLPFGFWEDGGFVWILLIGGGIALLVSELKKSRRRRT</sequence>
<dbReference type="Proteomes" id="UP000219482">
    <property type="component" value="Unassembled WGS sequence"/>
</dbReference>
<dbReference type="RefSeq" id="WP_097182361.1">
    <property type="nucleotide sequence ID" value="NZ_OCNK01000001.1"/>
</dbReference>
<evidence type="ECO:0000256" key="1">
    <source>
        <dbReference type="SAM" id="Phobius"/>
    </source>
</evidence>
<feature type="transmembrane region" description="Helical" evidence="1">
    <location>
        <begin position="44"/>
        <end position="64"/>
    </location>
</feature>
<name>A0A286GFS0_9ACTN</name>
<organism evidence="2 3">
    <name type="scientific">Blastococcus haudaquaticus</name>
    <dbReference type="NCBI Taxonomy" id="1938745"/>
    <lineage>
        <taxon>Bacteria</taxon>
        <taxon>Bacillati</taxon>
        <taxon>Actinomycetota</taxon>
        <taxon>Actinomycetes</taxon>
        <taxon>Geodermatophilales</taxon>
        <taxon>Geodermatophilaceae</taxon>
        <taxon>Blastococcus</taxon>
    </lineage>
</organism>
<evidence type="ECO:0000313" key="3">
    <source>
        <dbReference type="Proteomes" id="UP000219482"/>
    </source>
</evidence>
<keyword evidence="1" id="KW-1133">Transmembrane helix</keyword>
<keyword evidence="1" id="KW-0812">Transmembrane</keyword>